<dbReference type="InterPro" id="IPR041698">
    <property type="entry name" value="Methyltransf_25"/>
</dbReference>
<dbReference type="Pfam" id="PF13649">
    <property type="entry name" value="Methyltransf_25"/>
    <property type="match status" value="1"/>
</dbReference>
<evidence type="ECO:0000256" key="1">
    <source>
        <dbReference type="ARBA" id="ARBA00022603"/>
    </source>
</evidence>
<dbReference type="CDD" id="cd02440">
    <property type="entry name" value="AdoMet_MTases"/>
    <property type="match status" value="1"/>
</dbReference>
<dbReference type="RefSeq" id="WP_073489774.1">
    <property type="nucleotide sequence ID" value="NZ_FQVN01000017.1"/>
</dbReference>
<feature type="region of interest" description="Disordered" evidence="4">
    <location>
        <begin position="198"/>
        <end position="220"/>
    </location>
</feature>
<sequence length="220" mass="23892">MTDASVPSPAQQYWDGFYQDQDQGQDQGPARAVRPNPLLVREVGSLAPGTALDLGCGEGGDAIWLAGQGWRVTAVDVSATVLRRAAARALDAGVADSIRWERHDLPQSFPAGLFDLVSAQFLHSPVAAEGEREKILRGAADAVAPGGVLLVISHAGWPSWLEHPPFEYHFPTTREVLASLDLPAHRWHVEVEDLVDRELTGPGGQSGRRQDSVLRVRRTR</sequence>
<dbReference type="OrthoDB" id="9786503at2"/>
<dbReference type="EMBL" id="FQVN01000017">
    <property type="protein sequence ID" value="SHG95239.1"/>
    <property type="molecule type" value="Genomic_DNA"/>
</dbReference>
<dbReference type="Gene3D" id="3.40.50.150">
    <property type="entry name" value="Vaccinia Virus protein VP39"/>
    <property type="match status" value="1"/>
</dbReference>
<dbReference type="PANTHER" id="PTHR43464:SF19">
    <property type="entry name" value="UBIQUINONE BIOSYNTHESIS O-METHYLTRANSFERASE, MITOCHONDRIAL"/>
    <property type="match status" value="1"/>
</dbReference>
<dbReference type="Proteomes" id="UP000184501">
    <property type="component" value="Unassembled WGS sequence"/>
</dbReference>
<evidence type="ECO:0000313" key="7">
    <source>
        <dbReference type="Proteomes" id="UP000184501"/>
    </source>
</evidence>
<dbReference type="SUPFAM" id="SSF53335">
    <property type="entry name" value="S-adenosyl-L-methionine-dependent methyltransferases"/>
    <property type="match status" value="1"/>
</dbReference>
<dbReference type="InterPro" id="IPR029063">
    <property type="entry name" value="SAM-dependent_MTases_sf"/>
</dbReference>
<name>A0A1M5P1D3_STRHI</name>
<accession>A0A1M5P1D3</accession>
<keyword evidence="3" id="KW-0949">S-adenosyl-L-methionine</keyword>
<dbReference type="GO" id="GO:0032259">
    <property type="term" value="P:methylation"/>
    <property type="evidence" value="ECO:0007669"/>
    <property type="project" value="UniProtKB-KW"/>
</dbReference>
<dbReference type="GO" id="GO:0008168">
    <property type="term" value="F:methyltransferase activity"/>
    <property type="evidence" value="ECO:0007669"/>
    <property type="project" value="UniProtKB-KW"/>
</dbReference>
<dbReference type="STRING" id="2017.SAMN05444320_11726"/>
<keyword evidence="2 6" id="KW-0808">Transferase</keyword>
<feature type="domain" description="Methyltransferase" evidence="5">
    <location>
        <begin position="52"/>
        <end position="147"/>
    </location>
</feature>
<evidence type="ECO:0000256" key="3">
    <source>
        <dbReference type="ARBA" id="ARBA00022691"/>
    </source>
</evidence>
<protein>
    <submittedName>
        <fullName evidence="6">Methyltransferase domain-containing protein</fullName>
    </submittedName>
</protein>
<keyword evidence="1 6" id="KW-0489">Methyltransferase</keyword>
<gene>
    <name evidence="6" type="ORF">SAMN05444320_11726</name>
</gene>
<dbReference type="AlphaFoldDB" id="A0A1M5P1D3"/>
<dbReference type="PANTHER" id="PTHR43464">
    <property type="entry name" value="METHYLTRANSFERASE"/>
    <property type="match status" value="1"/>
</dbReference>
<proteinExistence type="predicted"/>
<evidence type="ECO:0000313" key="6">
    <source>
        <dbReference type="EMBL" id="SHG95239.1"/>
    </source>
</evidence>
<evidence type="ECO:0000256" key="4">
    <source>
        <dbReference type="SAM" id="MobiDB-lite"/>
    </source>
</evidence>
<reference evidence="6 7" key="1">
    <citation type="submission" date="2016-11" db="EMBL/GenBank/DDBJ databases">
        <authorList>
            <person name="Jaros S."/>
            <person name="Januszkiewicz K."/>
            <person name="Wedrychowicz H."/>
        </authorList>
    </citation>
    <scope>NUCLEOTIDE SEQUENCE [LARGE SCALE GENOMIC DNA]</scope>
    <source>
        <strain evidence="6 7">DSM 44523</strain>
    </source>
</reference>
<keyword evidence="7" id="KW-1185">Reference proteome</keyword>
<evidence type="ECO:0000259" key="5">
    <source>
        <dbReference type="Pfam" id="PF13649"/>
    </source>
</evidence>
<evidence type="ECO:0000256" key="2">
    <source>
        <dbReference type="ARBA" id="ARBA00022679"/>
    </source>
</evidence>
<organism evidence="6 7">
    <name type="scientific">Streptoalloteichus hindustanus</name>
    <dbReference type="NCBI Taxonomy" id="2017"/>
    <lineage>
        <taxon>Bacteria</taxon>
        <taxon>Bacillati</taxon>
        <taxon>Actinomycetota</taxon>
        <taxon>Actinomycetes</taxon>
        <taxon>Pseudonocardiales</taxon>
        <taxon>Pseudonocardiaceae</taxon>
        <taxon>Streptoalloteichus</taxon>
    </lineage>
</organism>